<protein>
    <recommendedName>
        <fullName evidence="5">WD40 repeat protein</fullName>
    </recommendedName>
</protein>
<dbReference type="Proteomes" id="UP000245697">
    <property type="component" value="Unassembled WGS sequence"/>
</dbReference>
<comment type="caution">
    <text evidence="3">The sequence shown here is derived from an EMBL/GenBank/DDBJ whole genome shotgun (WGS) entry which is preliminary data.</text>
</comment>
<feature type="transmembrane region" description="Helical" evidence="2">
    <location>
        <begin position="41"/>
        <end position="60"/>
    </location>
</feature>
<gene>
    <name evidence="3" type="ORF">BC793_102634</name>
</gene>
<keyword evidence="2" id="KW-0472">Membrane</keyword>
<accession>A0A316FS50</accession>
<keyword evidence="4" id="KW-1185">Reference proteome</keyword>
<keyword evidence="2" id="KW-0812">Transmembrane</keyword>
<proteinExistence type="predicted"/>
<reference evidence="3 4" key="1">
    <citation type="submission" date="2018-05" db="EMBL/GenBank/DDBJ databases">
        <title>Genomic Encyclopedia of Archaeal and Bacterial Type Strains, Phase II (KMG-II): from individual species to whole genera.</title>
        <authorList>
            <person name="Goeker M."/>
        </authorList>
    </citation>
    <scope>NUCLEOTIDE SEQUENCE [LARGE SCALE GENOMIC DNA]</scope>
    <source>
        <strain evidence="3 4">DSM 45184</strain>
    </source>
</reference>
<dbReference type="AlphaFoldDB" id="A0A316FS50"/>
<evidence type="ECO:0008006" key="5">
    <source>
        <dbReference type="Google" id="ProtNLM"/>
    </source>
</evidence>
<dbReference type="Gene3D" id="2.130.10.10">
    <property type="entry name" value="YVTN repeat-like/Quinoprotein amine dehydrogenase"/>
    <property type="match status" value="1"/>
</dbReference>
<organism evidence="3 4">
    <name type="scientific">Actinoplanes xinjiangensis</name>
    <dbReference type="NCBI Taxonomy" id="512350"/>
    <lineage>
        <taxon>Bacteria</taxon>
        <taxon>Bacillati</taxon>
        <taxon>Actinomycetota</taxon>
        <taxon>Actinomycetes</taxon>
        <taxon>Micromonosporales</taxon>
        <taxon>Micromonosporaceae</taxon>
        <taxon>Actinoplanes</taxon>
    </lineage>
</organism>
<sequence length="388" mass="40886">MARISEDVAEAVRTAANAARGYPGDLADVHRRARRRRNRQAVLSAAAVVAVLAGAGVGVASQRQQAAPALPPAATDPPAAAVPSVGPSAPSNPAPPAREPAQHLILRDAAGTYRTEGQAVELGIGSRVGELRPDWTLVTHRVVGSRNWERLVVLPDGSRVAFGSHDTEPGTRRTDGPDVSGLEYRLVVTGRDGAVRLQRDVRRHDEPVMLLTATATTAYLWRPAGLVSHDLETGTERTVVRKASAGLGEVFGSLRFADLSGGRLVVSRMTDECVPRVYDVATGRLVAELPLTGAGCVAVTDMRLSPDGATLGVVYEHSGATGPQTRAVLIRVADRRELIGSEDLLVDRAKTSPAISVAWEDDHTLRGAIYPVGAAGVSGVDAFSLTRD</sequence>
<dbReference type="OrthoDB" id="3405865at2"/>
<dbReference type="SUPFAM" id="SSF50998">
    <property type="entry name" value="Quinoprotein alcohol dehydrogenase-like"/>
    <property type="match status" value="1"/>
</dbReference>
<dbReference type="InterPro" id="IPR011047">
    <property type="entry name" value="Quinoprotein_ADH-like_sf"/>
</dbReference>
<evidence type="ECO:0000256" key="2">
    <source>
        <dbReference type="SAM" id="Phobius"/>
    </source>
</evidence>
<keyword evidence="2" id="KW-1133">Transmembrane helix</keyword>
<dbReference type="RefSeq" id="WP_146246197.1">
    <property type="nucleotide sequence ID" value="NZ_BONA01000001.1"/>
</dbReference>
<feature type="region of interest" description="Disordered" evidence="1">
    <location>
        <begin position="68"/>
        <end position="99"/>
    </location>
</feature>
<dbReference type="InterPro" id="IPR015943">
    <property type="entry name" value="WD40/YVTN_repeat-like_dom_sf"/>
</dbReference>
<evidence type="ECO:0000313" key="4">
    <source>
        <dbReference type="Proteomes" id="UP000245697"/>
    </source>
</evidence>
<evidence type="ECO:0000256" key="1">
    <source>
        <dbReference type="SAM" id="MobiDB-lite"/>
    </source>
</evidence>
<dbReference type="EMBL" id="QGGR01000002">
    <property type="protein sequence ID" value="PWK51598.1"/>
    <property type="molecule type" value="Genomic_DNA"/>
</dbReference>
<feature type="compositionally biased region" description="Low complexity" evidence="1">
    <location>
        <begin position="76"/>
        <end position="89"/>
    </location>
</feature>
<name>A0A316FS50_9ACTN</name>
<evidence type="ECO:0000313" key="3">
    <source>
        <dbReference type="EMBL" id="PWK51598.1"/>
    </source>
</evidence>